<evidence type="ECO:0000256" key="9">
    <source>
        <dbReference type="ARBA" id="ARBA00023125"/>
    </source>
</evidence>
<evidence type="ECO:0000256" key="12">
    <source>
        <dbReference type="ARBA" id="ARBA00034808"/>
    </source>
</evidence>
<evidence type="ECO:0000256" key="10">
    <source>
        <dbReference type="ARBA" id="ARBA00023235"/>
    </source>
</evidence>
<dbReference type="Pfam" id="PF00519">
    <property type="entry name" value="PPV_E1_C"/>
    <property type="match status" value="1"/>
</dbReference>
<evidence type="ECO:0000256" key="14">
    <source>
        <dbReference type="ARBA" id="ARBA00093297"/>
    </source>
</evidence>
<sequence length="558" mass="63763">MEFIDTMAECSDSGGEEEQEVLTVEDESFIDNTQYCESPPRKLLKQLCESLEKSSLEKKYAKYDQPGPSVSKRVLFPERHVETQEDSGMLTYDELSMRDNYEINELVNTETLFEEEFIAPVVEVQGTLSAQTLEQKLRTSYYHFTAASSPDKIGVRWNDVHKGMKSPKTMQKIWSIFVERPVEVRRNHPNCGKRSHVPLEALLCNDAALLRASSTPHHVYYLLEYTDSQRSIKGLQKLLKAVGIEHCLFGVPYFKQPLTRTFLRDSTTPLDVKRDVSFLADIEDEKYIKQSYQFNMEELISYCESSEPETVQQLIYRYTSEAKHGDPNAIAWRNTTSCMNHAKNAFSMWKSTVQGEMLDLSLSDYILHRISENEGGDAAKVRRLFTIQGILEIDFLNTLRKWLVGQHKYNVIVLVGPGNTGKSLFTEALMKCLGGAFLSWHKDNQYWKSPILGSRFCCIDDITLAGWKNLDECERRALDGGIVTINKKFTQPTEVKFPPCLITTNTILTDADFSFLKNRLVWYTFDKVLVTRDGLAEAAVSTADCAAWLLLNRNTLDL</sequence>
<evidence type="ECO:0000313" key="16">
    <source>
        <dbReference type="EMBL" id="AXH77350.1"/>
    </source>
</evidence>
<dbReference type="GO" id="GO:0005524">
    <property type="term" value="F:ATP binding"/>
    <property type="evidence" value="ECO:0007669"/>
    <property type="project" value="UniProtKB-KW"/>
</dbReference>
<keyword evidence="8" id="KW-0067">ATP-binding</keyword>
<comment type="catalytic activity">
    <reaction evidence="13">
        <text>ATP + H2O = ADP + phosphate + H(+)</text>
        <dbReference type="Rhea" id="RHEA:13065"/>
        <dbReference type="ChEBI" id="CHEBI:15377"/>
        <dbReference type="ChEBI" id="CHEBI:15378"/>
        <dbReference type="ChEBI" id="CHEBI:30616"/>
        <dbReference type="ChEBI" id="CHEBI:43474"/>
        <dbReference type="ChEBI" id="CHEBI:456216"/>
        <dbReference type="EC" id="5.6.2.4"/>
    </reaction>
</comment>
<name>A0A8M0HG62_9PAPI</name>
<feature type="domain" description="SF3 helicase" evidence="15">
    <location>
        <begin position="390"/>
        <end position="538"/>
    </location>
</feature>
<evidence type="ECO:0000256" key="1">
    <source>
        <dbReference type="ARBA" id="ARBA00004147"/>
    </source>
</evidence>
<comment type="subcellular location">
    <subcellularLocation>
        <location evidence="1">Host nucleus</location>
    </subcellularLocation>
</comment>
<dbReference type="EC" id="5.6.2.4" evidence="12"/>
<keyword evidence="6" id="KW-0378">Hydrolase</keyword>
<dbReference type="InterPro" id="IPR027417">
    <property type="entry name" value="P-loop_NTPase"/>
</dbReference>
<evidence type="ECO:0000256" key="6">
    <source>
        <dbReference type="ARBA" id="ARBA00022801"/>
    </source>
</evidence>
<dbReference type="InterPro" id="IPR014015">
    <property type="entry name" value="Helicase_SF3_DNA-vir"/>
</dbReference>
<comment type="function">
    <text evidence="14">ATP-dependent DNA 3'-5' helicase required for initiation of viral DNA replication. It forms a complex with the viral E2 protein. The E1-E2 complex binds to the replication origin which contains binding sites for both proteins. During the initial step, a dimer of E1 interacts with a dimer of protein E2 leading to a complex that binds the viral origin of replication with high specificity. Then, a second dimer of E1 displaces the E2 dimer in an ATP-dependent manner to form the E1 tetramer. Following this, two E1 monomers are added to each half of the site, which results in the formation of two E1 trimers on the viral ori. Subsequently, two hexamers will be created. The double hexamer acts as a bi-directional helicase machinery and unwinds the viral DNA and then recruits the host DNA polymerase to start replication.</text>
</comment>
<evidence type="ECO:0000256" key="8">
    <source>
        <dbReference type="ARBA" id="ARBA00022840"/>
    </source>
</evidence>
<proteinExistence type="predicted"/>
<keyword evidence="10" id="KW-0413">Isomerase</keyword>
<protein>
    <recommendedName>
        <fullName evidence="12">DNA 3'-5' helicase</fullName>
        <ecNumber evidence="12">5.6.2.4</ecNumber>
    </recommendedName>
</protein>
<keyword evidence="9" id="KW-0238">DNA-binding</keyword>
<keyword evidence="7" id="KW-0347">Helicase</keyword>
<dbReference type="Gene3D" id="3.40.50.300">
    <property type="entry name" value="P-loop containing nucleotide triphosphate hydrolases"/>
    <property type="match status" value="1"/>
</dbReference>
<organism evidence="16 17">
    <name type="scientific">Lutjanus campechanus-associated papillomavirus 1</name>
    <dbReference type="NCBI Taxonomy" id="2683335"/>
    <lineage>
        <taxon>Viruses</taxon>
        <taxon>Monodnaviria</taxon>
        <taxon>Shotokuvirae</taxon>
        <taxon>Cossaviricota</taxon>
        <taxon>Papovaviricetes</taxon>
        <taxon>Zurhausenvirales</taxon>
        <taxon>Papillomaviridae</taxon>
    </lineage>
</organism>
<evidence type="ECO:0000256" key="5">
    <source>
        <dbReference type="ARBA" id="ARBA00022741"/>
    </source>
</evidence>
<dbReference type="EMBL" id="MH617579">
    <property type="protein sequence ID" value="AXH77350.1"/>
    <property type="molecule type" value="Genomic_DNA"/>
</dbReference>
<dbReference type="InterPro" id="IPR001177">
    <property type="entry name" value="PPV_DNA_helicase_E1_C"/>
</dbReference>
<keyword evidence="3" id="KW-1048">Host nucleus</keyword>
<comment type="catalytic activity">
    <reaction evidence="11">
        <text>Couples ATP hydrolysis with the unwinding of duplex DNA by translocating in the 3'-5' direction.</text>
        <dbReference type="EC" id="5.6.2.4"/>
    </reaction>
</comment>
<evidence type="ECO:0000256" key="2">
    <source>
        <dbReference type="ARBA" id="ARBA00022518"/>
    </source>
</evidence>
<evidence type="ECO:0000256" key="7">
    <source>
        <dbReference type="ARBA" id="ARBA00022806"/>
    </source>
</evidence>
<keyword evidence="2" id="KW-0244">Early protein</keyword>
<dbReference type="Proteomes" id="UP000279008">
    <property type="component" value="Segment"/>
</dbReference>
<keyword evidence="5" id="KW-0547">Nucleotide-binding</keyword>
<reference evidence="16 17" key="1">
    <citation type="submission" date="2018-07" db="EMBL/GenBank/DDBJ databases">
        <title>Uncovering a Universe of Circular DNA Viruses in Animal Metagenomes.</title>
        <authorList>
            <person name="Tisza M."/>
            <person name="Buck C."/>
            <person name="Pastrana D."/>
            <person name="Welch N."/>
            <person name="Peretti A."/>
        </authorList>
    </citation>
    <scope>NUCLEOTIDE SEQUENCE [LARGE SCALE GENOMIC DNA]</scope>
    <source>
        <strain evidence="16">Ctbe14</strain>
    </source>
</reference>
<dbReference type="GO" id="GO:0042025">
    <property type="term" value="C:host cell nucleus"/>
    <property type="evidence" value="ECO:0007669"/>
    <property type="project" value="UniProtKB-SubCell"/>
</dbReference>
<evidence type="ECO:0000256" key="13">
    <source>
        <dbReference type="ARBA" id="ARBA00048988"/>
    </source>
</evidence>
<evidence type="ECO:0000259" key="15">
    <source>
        <dbReference type="PROSITE" id="PS51206"/>
    </source>
</evidence>
<dbReference type="GO" id="GO:0003677">
    <property type="term" value="F:DNA binding"/>
    <property type="evidence" value="ECO:0007669"/>
    <property type="project" value="UniProtKB-KW"/>
</dbReference>
<dbReference type="GO" id="GO:0043138">
    <property type="term" value="F:3'-5' DNA helicase activity"/>
    <property type="evidence" value="ECO:0007669"/>
    <property type="project" value="UniProtKB-EC"/>
</dbReference>
<dbReference type="SUPFAM" id="SSF52540">
    <property type="entry name" value="P-loop containing nucleoside triphosphate hydrolases"/>
    <property type="match status" value="1"/>
</dbReference>
<evidence type="ECO:0000313" key="17">
    <source>
        <dbReference type="Proteomes" id="UP000279008"/>
    </source>
</evidence>
<dbReference type="GO" id="GO:0006260">
    <property type="term" value="P:DNA replication"/>
    <property type="evidence" value="ECO:0007669"/>
    <property type="project" value="UniProtKB-KW"/>
</dbReference>
<keyword evidence="4" id="KW-0235">DNA replication</keyword>
<evidence type="ECO:0000256" key="4">
    <source>
        <dbReference type="ARBA" id="ARBA00022705"/>
    </source>
</evidence>
<accession>A0A8M0HG62</accession>
<evidence type="ECO:0000256" key="11">
    <source>
        <dbReference type="ARBA" id="ARBA00034617"/>
    </source>
</evidence>
<dbReference type="PROSITE" id="PS51206">
    <property type="entry name" value="SF3_HELICASE_1"/>
    <property type="match status" value="1"/>
</dbReference>
<evidence type="ECO:0000256" key="3">
    <source>
        <dbReference type="ARBA" id="ARBA00022562"/>
    </source>
</evidence>
<dbReference type="GO" id="GO:0016787">
    <property type="term" value="F:hydrolase activity"/>
    <property type="evidence" value="ECO:0007669"/>
    <property type="project" value="UniProtKB-KW"/>
</dbReference>